<dbReference type="STRING" id="767519.SAMN05216559_1934"/>
<dbReference type="Proteomes" id="UP000199062">
    <property type="component" value="Unassembled WGS sequence"/>
</dbReference>
<dbReference type="EMBL" id="FOZK01000002">
    <property type="protein sequence ID" value="SFR97893.1"/>
    <property type="molecule type" value="Genomic_DNA"/>
</dbReference>
<evidence type="ECO:0000313" key="2">
    <source>
        <dbReference type="EMBL" id="SFR97893.1"/>
    </source>
</evidence>
<keyword evidence="3" id="KW-1185">Reference proteome</keyword>
<dbReference type="InterPro" id="IPR026371">
    <property type="entry name" value="PGF_CTERM"/>
</dbReference>
<dbReference type="AlphaFoldDB" id="A0A1I6L310"/>
<reference evidence="2 3" key="1">
    <citation type="submission" date="2016-10" db="EMBL/GenBank/DDBJ databases">
        <authorList>
            <person name="de Groot N.N."/>
        </authorList>
    </citation>
    <scope>NUCLEOTIDE SEQUENCE [LARGE SCALE GENOMIC DNA]</scope>
    <source>
        <strain evidence="2 3">CGMCC 1.10457</strain>
    </source>
</reference>
<dbReference type="SUPFAM" id="SSF49464">
    <property type="entry name" value="Carboxypeptidase regulatory domain-like"/>
    <property type="match status" value="1"/>
</dbReference>
<dbReference type="OrthoDB" id="205784at2157"/>
<name>A0A1I6L310_9EURY</name>
<proteinExistence type="predicted"/>
<evidence type="ECO:0000313" key="3">
    <source>
        <dbReference type="Proteomes" id="UP000199062"/>
    </source>
</evidence>
<sequence length="403" mass="41665">MIPTRVHATVVLVAALCLSVGVPAVVAGQSNVTLTVTVVDQDGDTVSDVDISATWDDGGPVNETTRSNGQALVDVPEGANVTISVHDEDYVRNTPLVIQDAETGEVDVEVAEAGSATVEVVDAQGPVGDAKVEIYDGDDRIADGRTASDGTFATRDIEQGDYEVRVLKEGYLRNATDLTVDGDVTHEVEVQQDSRLLQVTVRDDHYSPPQAVANASVRVGGRGTVTTLSNGEATVQVPVNANYDITVTRDGYETNETSVRVREEAESANLTIQRTDAISLDAANERVVAGESVRVTVTDEYGDPVSGADVAIDGESAGTTNDEGELSVTVEGAGTHNLTATSGDLEATASVEGVGADGDEATATASATENETGTETSDFSGPGFTVVGAVVALLAAGLLARRD</sequence>
<dbReference type="InterPro" id="IPR008964">
    <property type="entry name" value="Invasin/intimin_cell_adhesion"/>
</dbReference>
<gene>
    <name evidence="2" type="ORF">SAMN05216559_1934</name>
</gene>
<organism evidence="2 3">
    <name type="scientific">Halomicrobium zhouii</name>
    <dbReference type="NCBI Taxonomy" id="767519"/>
    <lineage>
        <taxon>Archaea</taxon>
        <taxon>Methanobacteriati</taxon>
        <taxon>Methanobacteriota</taxon>
        <taxon>Stenosarchaea group</taxon>
        <taxon>Halobacteria</taxon>
        <taxon>Halobacteriales</taxon>
        <taxon>Haloarculaceae</taxon>
        <taxon>Halomicrobium</taxon>
    </lineage>
</organism>
<accession>A0A1I6L310</accession>
<protein>
    <submittedName>
        <fullName evidence="2">PGF-CTERM protein</fullName>
    </submittedName>
</protein>
<dbReference type="GO" id="GO:0005886">
    <property type="term" value="C:plasma membrane"/>
    <property type="evidence" value="ECO:0007669"/>
    <property type="project" value="UniProtKB-SubCell"/>
</dbReference>
<dbReference type="NCBIfam" id="TIGR04126">
    <property type="entry name" value="PGF_CTERM"/>
    <property type="match status" value="1"/>
</dbReference>
<dbReference type="RefSeq" id="WP_089816228.1">
    <property type="nucleotide sequence ID" value="NZ_FOZK01000002.1"/>
</dbReference>
<dbReference type="Gene3D" id="2.60.40.1120">
    <property type="entry name" value="Carboxypeptidase-like, regulatory domain"/>
    <property type="match status" value="2"/>
</dbReference>
<keyword evidence="1" id="KW-0732">Signal</keyword>
<dbReference type="SUPFAM" id="SSF49373">
    <property type="entry name" value="Invasin/intimin cell-adhesion fragments"/>
    <property type="match status" value="2"/>
</dbReference>
<dbReference type="InterPro" id="IPR008969">
    <property type="entry name" value="CarboxyPept-like_regulatory"/>
</dbReference>
<dbReference type="GO" id="GO:0030115">
    <property type="term" value="C:S-layer"/>
    <property type="evidence" value="ECO:0007669"/>
    <property type="project" value="UniProtKB-SubCell"/>
</dbReference>
<dbReference type="SUPFAM" id="SSF49478">
    <property type="entry name" value="Cna protein B-type domain"/>
    <property type="match status" value="1"/>
</dbReference>
<evidence type="ECO:0000256" key="1">
    <source>
        <dbReference type="ARBA" id="ARBA00022729"/>
    </source>
</evidence>